<comment type="caution">
    <text evidence="1">The sequence shown here is derived from an EMBL/GenBank/DDBJ whole genome shotgun (WGS) entry which is preliminary data.</text>
</comment>
<gene>
    <name evidence="1" type="ORF">SKAU_G00060780</name>
</gene>
<name>A0A9Q1JAC1_SYNKA</name>
<proteinExistence type="predicted"/>
<dbReference type="EMBL" id="JAINUF010000002">
    <property type="protein sequence ID" value="KAJ8375498.1"/>
    <property type="molecule type" value="Genomic_DNA"/>
</dbReference>
<accession>A0A9Q1JAC1</accession>
<keyword evidence="2" id="KW-1185">Reference proteome</keyword>
<reference evidence="1" key="1">
    <citation type="journal article" date="2023" name="Science">
        <title>Genome structures resolve the early diversification of teleost fishes.</title>
        <authorList>
            <person name="Parey E."/>
            <person name="Louis A."/>
            <person name="Montfort J."/>
            <person name="Bouchez O."/>
            <person name="Roques C."/>
            <person name="Iampietro C."/>
            <person name="Lluch J."/>
            <person name="Castinel A."/>
            <person name="Donnadieu C."/>
            <person name="Desvignes T."/>
            <person name="Floi Bucao C."/>
            <person name="Jouanno E."/>
            <person name="Wen M."/>
            <person name="Mejri S."/>
            <person name="Dirks R."/>
            <person name="Jansen H."/>
            <person name="Henkel C."/>
            <person name="Chen W.J."/>
            <person name="Zahm M."/>
            <person name="Cabau C."/>
            <person name="Klopp C."/>
            <person name="Thompson A.W."/>
            <person name="Robinson-Rechavi M."/>
            <person name="Braasch I."/>
            <person name="Lecointre G."/>
            <person name="Bobe J."/>
            <person name="Postlethwait J.H."/>
            <person name="Berthelot C."/>
            <person name="Roest Crollius H."/>
            <person name="Guiguen Y."/>
        </authorList>
    </citation>
    <scope>NUCLEOTIDE SEQUENCE</scope>
    <source>
        <strain evidence="1">WJC10195</strain>
    </source>
</reference>
<dbReference type="AlphaFoldDB" id="A0A9Q1JAC1"/>
<evidence type="ECO:0000313" key="2">
    <source>
        <dbReference type="Proteomes" id="UP001152622"/>
    </source>
</evidence>
<dbReference type="Proteomes" id="UP001152622">
    <property type="component" value="Chromosome 2"/>
</dbReference>
<sequence length="79" mass="8852">MAAAFVYDFLLYPKFDDFSERMKVLVSGPGGEYDVTEPEDPGTVEMSSKFSPDNTKIELSISHLKTEMFKLNGISEHSV</sequence>
<evidence type="ECO:0000313" key="1">
    <source>
        <dbReference type="EMBL" id="KAJ8375498.1"/>
    </source>
</evidence>
<dbReference type="OrthoDB" id="3222at2759"/>
<protein>
    <submittedName>
        <fullName evidence="1">Uncharacterized protein</fullName>
    </submittedName>
</protein>
<organism evidence="1 2">
    <name type="scientific">Synaphobranchus kaupii</name>
    <name type="common">Kaup's arrowtooth eel</name>
    <dbReference type="NCBI Taxonomy" id="118154"/>
    <lineage>
        <taxon>Eukaryota</taxon>
        <taxon>Metazoa</taxon>
        <taxon>Chordata</taxon>
        <taxon>Craniata</taxon>
        <taxon>Vertebrata</taxon>
        <taxon>Euteleostomi</taxon>
        <taxon>Actinopterygii</taxon>
        <taxon>Neopterygii</taxon>
        <taxon>Teleostei</taxon>
        <taxon>Anguilliformes</taxon>
        <taxon>Synaphobranchidae</taxon>
        <taxon>Synaphobranchus</taxon>
    </lineage>
</organism>